<dbReference type="HOGENOM" id="CLU_158652_0_0_5"/>
<name>F7XU48_MIDMI</name>
<dbReference type="SUPFAM" id="SSF48371">
    <property type="entry name" value="ARM repeat"/>
    <property type="match status" value="1"/>
</dbReference>
<dbReference type="PANTHER" id="PTHR34070:SF1">
    <property type="entry name" value="DNA ALKYLATION REPAIR PROTEIN"/>
    <property type="match status" value="1"/>
</dbReference>
<dbReference type="KEGG" id="mmn:midi_01130"/>
<dbReference type="EMBL" id="CP002130">
    <property type="protein sequence ID" value="AEI89407.1"/>
    <property type="molecule type" value="Genomic_DNA"/>
</dbReference>
<sequence>MGSALSWDKDRSILLQLGNSEDLWERRIAIIATWYFIRKEDLDWTFNIAYLLINDKHDLIHKAVGWMLREAGKRNERALIEFLEKNVLKMPRTMLTLCN</sequence>
<evidence type="ECO:0000313" key="2">
    <source>
        <dbReference type="Proteomes" id="UP000006639"/>
    </source>
</evidence>
<gene>
    <name evidence="1" type="ordered locus">midi_01130</name>
</gene>
<evidence type="ECO:0000313" key="1">
    <source>
        <dbReference type="EMBL" id="AEI89407.1"/>
    </source>
</evidence>
<dbReference type="InterPro" id="IPR016024">
    <property type="entry name" value="ARM-type_fold"/>
</dbReference>
<dbReference type="CDD" id="cd06561">
    <property type="entry name" value="AlkD_like"/>
    <property type="match status" value="1"/>
</dbReference>
<proteinExistence type="predicted"/>
<organism evidence="1 2">
    <name type="scientific">Midichloria mitochondrii (strain IricVA)</name>
    <dbReference type="NCBI Taxonomy" id="696127"/>
    <lineage>
        <taxon>Bacteria</taxon>
        <taxon>Pseudomonadati</taxon>
        <taxon>Pseudomonadota</taxon>
        <taxon>Alphaproteobacteria</taxon>
        <taxon>Rickettsiales</taxon>
        <taxon>Candidatus Midichloriaceae</taxon>
        <taxon>Candidatus Midichloria</taxon>
    </lineage>
</organism>
<protein>
    <submittedName>
        <fullName evidence="1">Predicted DNA alkylation repair enzyme</fullName>
    </submittedName>
</protein>
<dbReference type="AlphaFoldDB" id="F7XU48"/>
<dbReference type="Pfam" id="PF08713">
    <property type="entry name" value="DNA_alkylation"/>
    <property type="match status" value="1"/>
</dbReference>
<keyword evidence="2" id="KW-1185">Reference proteome</keyword>
<dbReference type="PANTHER" id="PTHR34070">
    <property type="entry name" value="ARMADILLO-TYPE FOLD"/>
    <property type="match status" value="1"/>
</dbReference>
<dbReference type="Gene3D" id="1.25.10.90">
    <property type="match status" value="1"/>
</dbReference>
<accession>F7XU48</accession>
<dbReference type="Proteomes" id="UP000006639">
    <property type="component" value="Chromosome"/>
</dbReference>
<reference evidence="1 2" key="1">
    <citation type="journal article" date="2011" name="Mol. Biol. Evol.">
        <title>Phylogenomic evidence for the presence of a flagellum and cbb3 oxidase in the free-living mitochondrial ancestor.</title>
        <authorList>
            <person name="Sassera D."/>
            <person name="Lo N."/>
            <person name="Epis S."/>
            <person name="D'Auria G."/>
            <person name="Montagna M."/>
            <person name="Comandatore F."/>
            <person name="Horner D."/>
            <person name="Pereto J."/>
            <person name="Luciano A.M."/>
            <person name="Franciosi F."/>
            <person name="Ferri E."/>
            <person name="Crotti E."/>
            <person name="Bazzocchi C."/>
            <person name="Daffonchio D."/>
            <person name="Sacchi L."/>
            <person name="Moya A."/>
            <person name="Latorre A."/>
            <person name="Bandi C."/>
        </authorList>
    </citation>
    <scope>NUCLEOTIDE SEQUENCE [LARGE SCALE GENOMIC DNA]</scope>
    <source>
        <strain evidence="1 2">IricVA</strain>
    </source>
</reference>
<dbReference type="InterPro" id="IPR014825">
    <property type="entry name" value="DNA_alkylation"/>
</dbReference>